<keyword evidence="2" id="KW-1185">Reference proteome</keyword>
<organism evidence="1 2">
    <name type="scientific">Streptomyces scopuliridis</name>
    <dbReference type="NCBI Taxonomy" id="452529"/>
    <lineage>
        <taxon>Bacteria</taxon>
        <taxon>Bacillati</taxon>
        <taxon>Actinomycetota</taxon>
        <taxon>Actinomycetes</taxon>
        <taxon>Kitasatosporales</taxon>
        <taxon>Streptomycetaceae</taxon>
        <taxon>Streptomyces</taxon>
    </lineage>
</organism>
<accession>A0ACD4ZEJ7</accession>
<dbReference type="Proteomes" id="UP001348369">
    <property type="component" value="Chromosome"/>
</dbReference>
<dbReference type="EMBL" id="CP109109">
    <property type="protein sequence ID" value="WSB96890.1"/>
    <property type="molecule type" value="Genomic_DNA"/>
</dbReference>
<reference evidence="1" key="1">
    <citation type="submission" date="2022-10" db="EMBL/GenBank/DDBJ databases">
        <title>The complete genomes of actinobacterial strains from the NBC collection.</title>
        <authorList>
            <person name="Joergensen T.S."/>
            <person name="Alvarez Arevalo M."/>
            <person name="Sterndorff E.B."/>
            <person name="Faurdal D."/>
            <person name="Vuksanovic O."/>
            <person name="Mourched A.-S."/>
            <person name="Charusanti P."/>
            <person name="Shaw S."/>
            <person name="Blin K."/>
            <person name="Weber T."/>
        </authorList>
    </citation>
    <scope>NUCLEOTIDE SEQUENCE</scope>
    <source>
        <strain evidence="1">NBC 01771</strain>
    </source>
</reference>
<proteinExistence type="predicted"/>
<sequence length="50" mass="5530">MTGRRDDQAAGARGRPPQRMPFSLRIRPELLVEIEAFAITAHPDGTDGVR</sequence>
<gene>
    <name evidence="1" type="ORF">OG835_07685</name>
</gene>
<protein>
    <submittedName>
        <fullName evidence="1">Uncharacterized protein</fullName>
    </submittedName>
</protein>
<evidence type="ECO:0000313" key="2">
    <source>
        <dbReference type="Proteomes" id="UP001348369"/>
    </source>
</evidence>
<evidence type="ECO:0000313" key="1">
    <source>
        <dbReference type="EMBL" id="WSB96890.1"/>
    </source>
</evidence>
<name>A0ACD4ZEJ7_9ACTN</name>